<proteinExistence type="predicted"/>
<protein>
    <submittedName>
        <fullName evidence="1">Uncharacterized protein</fullName>
    </submittedName>
</protein>
<reference evidence="1 2" key="1">
    <citation type="journal article" date="2013" name="Genome Announc.">
        <title>Whole Genome Sequencing and Comparative Analysis of Bartonella bacilliformis Strain INS, the Causative Agent of Carrion's Disease.</title>
        <authorList>
            <person name="Tarazona D."/>
            <person name="Padilla C."/>
            <person name="Caceres O."/>
            <person name="Montenegro J.D."/>
            <person name="Bailon H."/>
            <person name="Ventura G."/>
            <person name="Mendoza G."/>
            <person name="Anaya E."/>
            <person name="Guio H."/>
        </authorList>
    </citation>
    <scope>NUCLEOTIDE SEQUENCE [LARGE SCALE GENOMIC DNA]</scope>
    <source>
        <strain evidence="1 2">INS</strain>
    </source>
</reference>
<organism evidence="1 2">
    <name type="scientific">Bartonella bacilliformis INS</name>
    <dbReference type="NCBI Taxonomy" id="1206782"/>
    <lineage>
        <taxon>Bacteria</taxon>
        <taxon>Pseudomonadati</taxon>
        <taxon>Pseudomonadota</taxon>
        <taxon>Alphaproteobacteria</taxon>
        <taxon>Hyphomicrobiales</taxon>
        <taxon>Bartonellaceae</taxon>
        <taxon>Bartonella</taxon>
    </lineage>
</organism>
<comment type="caution">
    <text evidence="1">The sequence shown here is derived from an EMBL/GenBank/DDBJ whole genome shotgun (WGS) entry which is preliminary data.</text>
</comment>
<sequence>MYKFPNIYDVEKAIKVREIMMLKKGVRGDLKKNFKEFTIICLKFSKALLRVSYVYARDEKVFSF</sequence>
<evidence type="ECO:0000313" key="2">
    <source>
        <dbReference type="Proteomes" id="UP000009359"/>
    </source>
</evidence>
<evidence type="ECO:0000313" key="1">
    <source>
        <dbReference type="EMBL" id="EKS46004.1"/>
    </source>
</evidence>
<accession>A0ABN0IHM3</accession>
<name>A0ABN0IHM3_BARBA</name>
<dbReference type="Proteomes" id="UP000009359">
    <property type="component" value="Unassembled WGS sequence"/>
</dbReference>
<gene>
    <name evidence="1" type="ORF">BbINS_00530</name>
</gene>
<keyword evidence="2" id="KW-1185">Reference proteome</keyword>
<dbReference type="EMBL" id="AMQK01000003">
    <property type="protein sequence ID" value="EKS46004.1"/>
    <property type="molecule type" value="Genomic_DNA"/>
</dbReference>